<dbReference type="Proteomes" id="UP000187203">
    <property type="component" value="Unassembled WGS sequence"/>
</dbReference>
<reference evidence="3" key="1">
    <citation type="submission" date="2013-09" db="EMBL/GenBank/DDBJ databases">
        <title>Corchorus olitorius genome sequencing.</title>
        <authorList>
            <person name="Alam M."/>
            <person name="Haque M.S."/>
            <person name="Islam M.S."/>
            <person name="Emdad E.M."/>
            <person name="Islam M.M."/>
            <person name="Ahmed B."/>
            <person name="Halim A."/>
            <person name="Hossen Q.M.M."/>
            <person name="Hossain M.Z."/>
            <person name="Ahmed R."/>
            <person name="Khan M.M."/>
            <person name="Islam R."/>
            <person name="Rashid M.M."/>
            <person name="Khan S.A."/>
            <person name="Rahman M.S."/>
            <person name="Alam M."/>
            <person name="Yahiya A.S."/>
            <person name="Khan M.S."/>
            <person name="Azam M.S."/>
            <person name="Haque T."/>
            <person name="Lashkar M.Z.H."/>
            <person name="Akhand A.I."/>
            <person name="Morshed G."/>
            <person name="Roy S."/>
            <person name="Uddin K.S."/>
            <person name="Rabeya T."/>
            <person name="Hossain A.S."/>
            <person name="Chowdhury A."/>
            <person name="Snigdha A.R."/>
            <person name="Mortoza M.S."/>
            <person name="Matin S.A."/>
            <person name="Hoque S.M.E."/>
            <person name="Islam M.K."/>
            <person name="Roy D.K."/>
            <person name="Haider R."/>
            <person name="Moosa M.M."/>
            <person name="Elias S.M."/>
            <person name="Hasan A.M."/>
            <person name="Jahan S."/>
            <person name="Shafiuddin M."/>
            <person name="Mahmood N."/>
            <person name="Shommy N.S."/>
        </authorList>
    </citation>
    <scope>NUCLEOTIDE SEQUENCE [LARGE SCALE GENOMIC DNA]</scope>
    <source>
        <strain evidence="3">cv. O-4</strain>
    </source>
</reference>
<keyword evidence="1" id="KW-0479">Metal-binding</keyword>
<name>A0A1R3KB48_9ROSI</name>
<dbReference type="PANTHER" id="PTHR45868:SF99">
    <property type="entry name" value="HEAVY METAL TRANSPORT_DETOXIFICATION SUPERFAMILY PROTEIN"/>
    <property type="match status" value="1"/>
</dbReference>
<accession>A0A1R3KB48</accession>
<sequence length="206" mass="23938">MNIEICIGGKEICVTVSDDIKGEVFEVARNIDDNFLQERRNSFVLMDLPAGYMDCVLRINTRSLGWHVMLDRVLKSIDGINYKINGEKGTVQITGRLNPRQLMKTLQEVGLHADISPSESEYREMMRHGSYGYDPYGGYNPYGYPPPPHHHPQPNWHHIHDNYPHYLHYYQHYPQYHPQAEAQFFPQPPPQPVGFRNGDPEWCSIM</sequence>
<evidence type="ECO:0008006" key="4">
    <source>
        <dbReference type="Google" id="ProtNLM"/>
    </source>
</evidence>
<proteinExistence type="predicted"/>
<gene>
    <name evidence="2" type="ORF">COLO4_09774</name>
</gene>
<comment type="caution">
    <text evidence="2">The sequence shown here is derived from an EMBL/GenBank/DDBJ whole genome shotgun (WGS) entry which is preliminary data.</text>
</comment>
<evidence type="ECO:0000313" key="2">
    <source>
        <dbReference type="EMBL" id="OMP04266.1"/>
    </source>
</evidence>
<evidence type="ECO:0000313" key="3">
    <source>
        <dbReference type="Proteomes" id="UP000187203"/>
    </source>
</evidence>
<keyword evidence="3" id="KW-1185">Reference proteome</keyword>
<protein>
    <recommendedName>
        <fullName evidence="4">HMA domain-containing protein</fullName>
    </recommendedName>
</protein>
<dbReference type="PANTHER" id="PTHR45868">
    <property type="entry name" value="HEAVY METAL-ASSOCIATED ISOPRENYLATED PLANT PROTEIN 33-RELATED"/>
    <property type="match status" value="1"/>
</dbReference>
<dbReference type="OrthoDB" id="949516at2759"/>
<dbReference type="AlphaFoldDB" id="A0A1R3KB48"/>
<dbReference type="GO" id="GO:0046872">
    <property type="term" value="F:metal ion binding"/>
    <property type="evidence" value="ECO:0007669"/>
    <property type="project" value="UniProtKB-KW"/>
</dbReference>
<dbReference type="EMBL" id="AWUE01014269">
    <property type="protein sequence ID" value="OMP04266.1"/>
    <property type="molecule type" value="Genomic_DNA"/>
</dbReference>
<organism evidence="2 3">
    <name type="scientific">Corchorus olitorius</name>
    <dbReference type="NCBI Taxonomy" id="93759"/>
    <lineage>
        <taxon>Eukaryota</taxon>
        <taxon>Viridiplantae</taxon>
        <taxon>Streptophyta</taxon>
        <taxon>Embryophyta</taxon>
        <taxon>Tracheophyta</taxon>
        <taxon>Spermatophyta</taxon>
        <taxon>Magnoliopsida</taxon>
        <taxon>eudicotyledons</taxon>
        <taxon>Gunneridae</taxon>
        <taxon>Pentapetalae</taxon>
        <taxon>rosids</taxon>
        <taxon>malvids</taxon>
        <taxon>Malvales</taxon>
        <taxon>Malvaceae</taxon>
        <taxon>Grewioideae</taxon>
        <taxon>Apeibeae</taxon>
        <taxon>Corchorus</taxon>
    </lineage>
</organism>
<evidence type="ECO:0000256" key="1">
    <source>
        <dbReference type="ARBA" id="ARBA00022723"/>
    </source>
</evidence>